<dbReference type="Pfam" id="PF01138">
    <property type="entry name" value="RNase_PH"/>
    <property type="match status" value="1"/>
</dbReference>
<evidence type="ECO:0000256" key="2">
    <source>
        <dbReference type="ARBA" id="ARBA00004496"/>
    </source>
</evidence>
<evidence type="ECO:0000259" key="5">
    <source>
        <dbReference type="Pfam" id="PF01138"/>
    </source>
</evidence>
<evidence type="ECO:0000313" key="6">
    <source>
        <dbReference type="EMBL" id="CCC90795.1"/>
    </source>
</evidence>
<dbReference type="GO" id="GO:0035925">
    <property type="term" value="F:mRNA 3'-UTR AU-rich region binding"/>
    <property type="evidence" value="ECO:0007669"/>
    <property type="project" value="TreeGrafter"/>
</dbReference>
<dbReference type="Gene3D" id="3.30.230.70">
    <property type="entry name" value="GHMP Kinase, N-terminal domain"/>
    <property type="match status" value="1"/>
</dbReference>
<protein>
    <submittedName>
        <fullName evidence="6">Putative ribosomal RNA processing protein 45</fullName>
    </submittedName>
</protein>
<reference evidence="6" key="1">
    <citation type="journal article" date="2012" name="Proc. Natl. Acad. Sci. U.S.A.">
        <title>Antigenic diversity is generated by distinct evolutionary mechanisms in African trypanosome species.</title>
        <authorList>
            <person name="Jackson A.P."/>
            <person name="Berry A."/>
            <person name="Aslett M."/>
            <person name="Allison H.C."/>
            <person name="Burton P."/>
            <person name="Vavrova-Anderson J."/>
            <person name="Brown R."/>
            <person name="Browne H."/>
            <person name="Corton N."/>
            <person name="Hauser H."/>
            <person name="Gamble J."/>
            <person name="Gilderthorp R."/>
            <person name="Marcello L."/>
            <person name="McQuillan J."/>
            <person name="Otto T.D."/>
            <person name="Quail M.A."/>
            <person name="Sanders M.J."/>
            <person name="van Tonder A."/>
            <person name="Ginger M.L."/>
            <person name="Field M.C."/>
            <person name="Barry J.D."/>
            <person name="Hertz-Fowler C."/>
            <person name="Berriman M."/>
        </authorList>
    </citation>
    <scope>NUCLEOTIDE SEQUENCE</scope>
    <source>
        <strain evidence="6">IL3000</strain>
    </source>
</reference>
<evidence type="ECO:0000256" key="3">
    <source>
        <dbReference type="ARBA" id="ARBA00006678"/>
    </source>
</evidence>
<sequence length="171" mass="18483">MQPQRAALVIAGPALAQREVEFTKSAWLAGLRPDQRTAQQLREVSVEFPLLSRDLVVVRCGGTVVTGAVASALVEPVPQRPKHGLLNFSVRRLHTERDNPALSAAEERDLASFIDRLVRVGGVIDTAGLCVLPGRLVWSITVDVTVMNDEGNCGDVAVWARYRAPVAPSPI</sequence>
<dbReference type="GO" id="GO:0034475">
    <property type="term" value="P:U4 snRNA 3'-end processing"/>
    <property type="evidence" value="ECO:0007669"/>
    <property type="project" value="TreeGrafter"/>
</dbReference>
<dbReference type="GO" id="GO:0000467">
    <property type="term" value="P:exonucleolytic trimming to generate mature 3'-end of 5.8S rRNA from tricistronic rRNA transcript (SSU-rRNA, 5.8S rRNA, LSU-rRNA)"/>
    <property type="evidence" value="ECO:0007669"/>
    <property type="project" value="TreeGrafter"/>
</dbReference>
<proteinExistence type="inferred from homology"/>
<evidence type="ECO:0000256" key="4">
    <source>
        <dbReference type="ARBA" id="ARBA00022490"/>
    </source>
</evidence>
<dbReference type="SUPFAM" id="SSF54211">
    <property type="entry name" value="Ribosomal protein S5 domain 2-like"/>
    <property type="match status" value="1"/>
</dbReference>
<dbReference type="GO" id="GO:0071038">
    <property type="term" value="P:TRAMP-dependent tRNA surveillance pathway"/>
    <property type="evidence" value="ECO:0007669"/>
    <property type="project" value="TreeGrafter"/>
</dbReference>
<dbReference type="GO" id="GO:0000176">
    <property type="term" value="C:nuclear exosome (RNase complex)"/>
    <property type="evidence" value="ECO:0007669"/>
    <property type="project" value="TreeGrafter"/>
</dbReference>
<dbReference type="InterPro" id="IPR020568">
    <property type="entry name" value="Ribosomal_Su5_D2-typ_SF"/>
</dbReference>
<accession>G0UN35</accession>
<comment type="similarity">
    <text evidence="3">Belongs to the RNase PH family.</text>
</comment>
<dbReference type="VEuPathDB" id="TriTrypDB:TcIL3000_6_210"/>
<dbReference type="EMBL" id="HE575319">
    <property type="protein sequence ID" value="CCC90795.1"/>
    <property type="molecule type" value="Genomic_DNA"/>
</dbReference>
<keyword evidence="4" id="KW-0963">Cytoplasm</keyword>
<feature type="domain" description="Exoribonuclease phosphorolytic" evidence="5">
    <location>
        <begin position="41"/>
        <end position="160"/>
    </location>
</feature>
<dbReference type="GO" id="GO:0071035">
    <property type="term" value="P:nuclear polyadenylation-dependent rRNA catabolic process"/>
    <property type="evidence" value="ECO:0007669"/>
    <property type="project" value="TreeGrafter"/>
</dbReference>
<organism evidence="6">
    <name type="scientific">Trypanosoma congolense (strain IL3000)</name>
    <dbReference type="NCBI Taxonomy" id="1068625"/>
    <lineage>
        <taxon>Eukaryota</taxon>
        <taxon>Discoba</taxon>
        <taxon>Euglenozoa</taxon>
        <taxon>Kinetoplastea</taxon>
        <taxon>Metakinetoplastina</taxon>
        <taxon>Trypanosomatida</taxon>
        <taxon>Trypanosomatidae</taxon>
        <taxon>Trypanosoma</taxon>
        <taxon>Nannomonas</taxon>
    </lineage>
</organism>
<dbReference type="PANTHER" id="PTHR11097">
    <property type="entry name" value="EXOSOME COMPLEX EXONUCLEASE RIBOSOMAL RNA PROCESSING PROTEIN"/>
    <property type="match status" value="1"/>
</dbReference>
<dbReference type="GO" id="GO:0016075">
    <property type="term" value="P:rRNA catabolic process"/>
    <property type="evidence" value="ECO:0007669"/>
    <property type="project" value="TreeGrafter"/>
</dbReference>
<dbReference type="InterPro" id="IPR001247">
    <property type="entry name" value="ExoRNase_PH_dom1"/>
</dbReference>
<gene>
    <name evidence="6" type="ORF">TCIL3000_6_210</name>
</gene>
<dbReference type="GO" id="GO:0000177">
    <property type="term" value="C:cytoplasmic exosome (RNase complex)"/>
    <property type="evidence" value="ECO:0007669"/>
    <property type="project" value="TreeGrafter"/>
</dbReference>
<dbReference type="GO" id="GO:0034476">
    <property type="term" value="P:U5 snRNA 3'-end processing"/>
    <property type="evidence" value="ECO:0007669"/>
    <property type="project" value="TreeGrafter"/>
</dbReference>
<comment type="subcellular location">
    <subcellularLocation>
        <location evidence="2">Cytoplasm</location>
    </subcellularLocation>
    <subcellularLocation>
        <location evidence="1">Nucleus</location>
    </subcellularLocation>
</comment>
<dbReference type="InterPro" id="IPR027408">
    <property type="entry name" value="PNPase/RNase_PH_dom_sf"/>
</dbReference>
<dbReference type="AlphaFoldDB" id="G0UN35"/>
<dbReference type="GO" id="GO:0071028">
    <property type="term" value="P:nuclear mRNA surveillance"/>
    <property type="evidence" value="ECO:0007669"/>
    <property type="project" value="TreeGrafter"/>
</dbReference>
<dbReference type="InterPro" id="IPR050590">
    <property type="entry name" value="Exosome_comp_Rrp42_subfam"/>
</dbReference>
<dbReference type="PANTHER" id="PTHR11097:SF14">
    <property type="entry name" value="EXOSOME COMPLEX COMPONENT RRP45"/>
    <property type="match status" value="1"/>
</dbReference>
<evidence type="ECO:0000256" key="1">
    <source>
        <dbReference type="ARBA" id="ARBA00004123"/>
    </source>
</evidence>
<dbReference type="GO" id="GO:0034473">
    <property type="term" value="P:U1 snRNA 3'-end processing"/>
    <property type="evidence" value="ECO:0007669"/>
    <property type="project" value="TreeGrafter"/>
</dbReference>
<name>G0UN35_TRYCI</name>